<dbReference type="Pfam" id="PF01478">
    <property type="entry name" value="Peptidase_A24"/>
    <property type="match status" value="1"/>
</dbReference>
<dbReference type="Proteomes" id="UP000182063">
    <property type="component" value="Chromosome"/>
</dbReference>
<dbReference type="AlphaFoldDB" id="A0A1L3ZYA6"/>
<keyword evidence="9" id="KW-1185">Reference proteome</keyword>
<keyword evidence="3 6" id="KW-0812">Transmembrane</keyword>
<name>A0A1L3ZYA6_9SPHN</name>
<dbReference type="PANTHER" id="PTHR36506">
    <property type="entry name" value="PREFLAGELLIN PEPTIDASE"/>
    <property type="match status" value="1"/>
</dbReference>
<feature type="domain" description="Prepilin type IV endopeptidase peptidase" evidence="7">
    <location>
        <begin position="9"/>
        <end position="111"/>
    </location>
</feature>
<comment type="subcellular location">
    <subcellularLocation>
        <location evidence="1">Cell membrane</location>
        <topology evidence="1">Multi-pass membrane protein</topology>
    </subcellularLocation>
</comment>
<organism evidence="8 9">
    <name type="scientific">Tardibacter chloracetimidivorans</name>
    <dbReference type="NCBI Taxonomy" id="1921510"/>
    <lineage>
        <taxon>Bacteria</taxon>
        <taxon>Pseudomonadati</taxon>
        <taxon>Pseudomonadota</taxon>
        <taxon>Alphaproteobacteria</taxon>
        <taxon>Sphingomonadales</taxon>
        <taxon>Sphingomonadaceae</taxon>
        <taxon>Tardibacter</taxon>
    </lineage>
</organism>
<accession>A0A1L3ZYA6</accession>
<evidence type="ECO:0000259" key="7">
    <source>
        <dbReference type="Pfam" id="PF01478"/>
    </source>
</evidence>
<evidence type="ECO:0000256" key="1">
    <source>
        <dbReference type="ARBA" id="ARBA00004651"/>
    </source>
</evidence>
<evidence type="ECO:0000313" key="9">
    <source>
        <dbReference type="Proteomes" id="UP000182063"/>
    </source>
</evidence>
<sequence length="180" mass="19094">MELNYLILALALLVSAAGIQDVLSRRISNIFPLVIVLLFLVATTLGGWTAEVWQNFASFLLVLSIGAILFQRGILGGGDVKLWAAVALWFKLTQLPLLVLSITLAGGILALLSLGTRRFRRSGGARPAPSWKTARSVPYGVAIALGTMLSIAMSEVDPGAASPPSAGHEQLNNSLLDMVE</sequence>
<evidence type="ECO:0000256" key="3">
    <source>
        <dbReference type="ARBA" id="ARBA00022692"/>
    </source>
</evidence>
<feature type="transmembrane region" description="Helical" evidence="6">
    <location>
        <begin position="28"/>
        <end position="49"/>
    </location>
</feature>
<evidence type="ECO:0000256" key="5">
    <source>
        <dbReference type="ARBA" id="ARBA00023136"/>
    </source>
</evidence>
<gene>
    <name evidence="8" type="ORF">BSL82_16065</name>
</gene>
<evidence type="ECO:0000256" key="4">
    <source>
        <dbReference type="ARBA" id="ARBA00022989"/>
    </source>
</evidence>
<feature type="transmembrane region" description="Helical" evidence="6">
    <location>
        <begin position="136"/>
        <end position="154"/>
    </location>
</feature>
<reference evidence="9" key="1">
    <citation type="submission" date="2016-11" db="EMBL/GenBank/DDBJ databases">
        <title>Complete Genome Sequence of alachlor-degrading Sphingomonas sp. strain JJ-A5.</title>
        <authorList>
            <person name="Lee H."/>
            <person name="Ka J.-O."/>
        </authorList>
    </citation>
    <scope>NUCLEOTIDE SEQUENCE [LARGE SCALE GENOMIC DNA]</scope>
    <source>
        <strain evidence="9">JJ-A5</strain>
    </source>
</reference>
<evidence type="ECO:0000313" key="8">
    <source>
        <dbReference type="EMBL" id="API60616.1"/>
    </source>
</evidence>
<dbReference type="InterPro" id="IPR000045">
    <property type="entry name" value="Prepilin_IV_endopep_pep"/>
</dbReference>
<dbReference type="PANTHER" id="PTHR36506:SF1">
    <property type="entry name" value="PREFLAGELLIN PEPTIDASE"/>
    <property type="match status" value="1"/>
</dbReference>
<evidence type="ECO:0000256" key="2">
    <source>
        <dbReference type="ARBA" id="ARBA00022475"/>
    </source>
</evidence>
<protein>
    <recommendedName>
        <fullName evidence="7">Prepilin type IV endopeptidase peptidase domain-containing protein</fullName>
    </recommendedName>
</protein>
<keyword evidence="5 6" id="KW-0472">Membrane</keyword>
<dbReference type="InterPro" id="IPR052218">
    <property type="entry name" value="Preflagellin_Peptidase"/>
</dbReference>
<feature type="transmembrane region" description="Helical" evidence="6">
    <location>
        <begin position="95"/>
        <end position="115"/>
    </location>
</feature>
<dbReference type="GO" id="GO:0005886">
    <property type="term" value="C:plasma membrane"/>
    <property type="evidence" value="ECO:0007669"/>
    <property type="project" value="UniProtKB-SubCell"/>
</dbReference>
<keyword evidence="2" id="KW-1003">Cell membrane</keyword>
<dbReference type="GO" id="GO:0004190">
    <property type="term" value="F:aspartic-type endopeptidase activity"/>
    <property type="evidence" value="ECO:0007669"/>
    <property type="project" value="InterPro"/>
</dbReference>
<dbReference type="Gene3D" id="1.20.120.1220">
    <property type="match status" value="1"/>
</dbReference>
<feature type="transmembrane region" description="Helical" evidence="6">
    <location>
        <begin position="56"/>
        <end position="75"/>
    </location>
</feature>
<evidence type="ECO:0000256" key="6">
    <source>
        <dbReference type="SAM" id="Phobius"/>
    </source>
</evidence>
<keyword evidence="4 6" id="KW-1133">Transmembrane helix</keyword>
<dbReference type="KEGG" id="sphj:BSL82_16065"/>
<dbReference type="STRING" id="1921510.BSL82_16065"/>
<proteinExistence type="predicted"/>
<dbReference type="EMBL" id="CP018221">
    <property type="protein sequence ID" value="API60616.1"/>
    <property type="molecule type" value="Genomic_DNA"/>
</dbReference>